<feature type="compositionally biased region" description="Basic and acidic residues" evidence="2">
    <location>
        <begin position="213"/>
        <end position="229"/>
    </location>
</feature>
<name>A0A1J6IF33_NICAT</name>
<feature type="region of interest" description="Disordered" evidence="2">
    <location>
        <begin position="213"/>
        <end position="237"/>
    </location>
</feature>
<dbReference type="STRING" id="49451.A0A1J6IF33"/>
<feature type="compositionally biased region" description="Basic and acidic residues" evidence="2">
    <location>
        <begin position="340"/>
        <end position="349"/>
    </location>
</feature>
<comment type="caution">
    <text evidence="3">The sequence shown here is derived from an EMBL/GenBank/DDBJ whole genome shotgun (WGS) entry which is preliminary data.</text>
</comment>
<accession>A0A1J6IF33</accession>
<feature type="compositionally biased region" description="Basic and acidic residues" evidence="2">
    <location>
        <begin position="166"/>
        <end position="184"/>
    </location>
</feature>
<feature type="compositionally biased region" description="Polar residues" evidence="2">
    <location>
        <begin position="1234"/>
        <end position="1243"/>
    </location>
</feature>
<dbReference type="PANTHER" id="PTHR33116">
    <property type="entry name" value="REVERSE TRANSCRIPTASE ZINC-BINDING DOMAIN-CONTAINING PROTEIN-RELATED-RELATED"/>
    <property type="match status" value="1"/>
</dbReference>
<dbReference type="EMBL" id="MJEQ01037192">
    <property type="protein sequence ID" value="OIS97554.1"/>
    <property type="molecule type" value="Genomic_DNA"/>
</dbReference>
<dbReference type="Gene3D" id="3.60.10.10">
    <property type="entry name" value="Endonuclease/exonuclease/phosphatase"/>
    <property type="match status" value="1"/>
</dbReference>
<dbReference type="PANTHER" id="PTHR33116:SF80">
    <property type="entry name" value="REVERSE TRANSCRIPTASE ZINC-BINDING DOMAIN-CONTAINING PROTEIN"/>
    <property type="match status" value="1"/>
</dbReference>
<keyword evidence="1" id="KW-0175">Coiled coil</keyword>
<organism evidence="3 4">
    <name type="scientific">Nicotiana attenuata</name>
    <name type="common">Coyote tobacco</name>
    <dbReference type="NCBI Taxonomy" id="49451"/>
    <lineage>
        <taxon>Eukaryota</taxon>
        <taxon>Viridiplantae</taxon>
        <taxon>Streptophyta</taxon>
        <taxon>Embryophyta</taxon>
        <taxon>Tracheophyta</taxon>
        <taxon>Spermatophyta</taxon>
        <taxon>Magnoliopsida</taxon>
        <taxon>eudicotyledons</taxon>
        <taxon>Gunneridae</taxon>
        <taxon>Pentapetalae</taxon>
        <taxon>asterids</taxon>
        <taxon>lamiids</taxon>
        <taxon>Solanales</taxon>
        <taxon>Solanaceae</taxon>
        <taxon>Nicotianoideae</taxon>
        <taxon>Nicotianeae</taxon>
        <taxon>Nicotiana</taxon>
    </lineage>
</organism>
<reference evidence="3" key="1">
    <citation type="submission" date="2016-11" db="EMBL/GenBank/DDBJ databases">
        <title>The genome of Nicotiana attenuata.</title>
        <authorList>
            <person name="Xu S."/>
            <person name="Brockmoeller T."/>
            <person name="Gaquerel E."/>
            <person name="Navarro A."/>
            <person name="Kuhl H."/>
            <person name="Gase K."/>
            <person name="Ling Z."/>
            <person name="Zhou W."/>
            <person name="Kreitzer C."/>
            <person name="Stanke M."/>
            <person name="Tang H."/>
            <person name="Lyons E."/>
            <person name="Pandey P."/>
            <person name="Pandey S.P."/>
            <person name="Timmermann B."/>
            <person name="Baldwin I.T."/>
        </authorList>
    </citation>
    <scope>NUCLEOTIDE SEQUENCE [LARGE SCALE GENOMIC DNA]</scope>
    <source>
        <strain evidence="3">UT</strain>
    </source>
</reference>
<feature type="compositionally biased region" description="Basic and acidic residues" evidence="2">
    <location>
        <begin position="359"/>
        <end position="369"/>
    </location>
</feature>
<feature type="compositionally biased region" description="Low complexity" evidence="2">
    <location>
        <begin position="894"/>
        <end position="910"/>
    </location>
</feature>
<gene>
    <name evidence="3" type="ORF">A4A49_07321</name>
</gene>
<feature type="region of interest" description="Disordered" evidence="2">
    <location>
        <begin position="340"/>
        <end position="369"/>
    </location>
</feature>
<dbReference type="InterPro" id="IPR036691">
    <property type="entry name" value="Endo/exonu/phosph_ase_sf"/>
</dbReference>
<evidence type="ECO:0000256" key="1">
    <source>
        <dbReference type="SAM" id="Coils"/>
    </source>
</evidence>
<evidence type="ECO:0000313" key="4">
    <source>
        <dbReference type="Proteomes" id="UP000187609"/>
    </source>
</evidence>
<feature type="region of interest" description="Disordered" evidence="2">
    <location>
        <begin position="156"/>
        <end position="184"/>
    </location>
</feature>
<evidence type="ECO:0000256" key="2">
    <source>
        <dbReference type="SAM" id="MobiDB-lite"/>
    </source>
</evidence>
<dbReference type="Gramene" id="OIS97554">
    <property type="protein sequence ID" value="OIS97554"/>
    <property type="gene ID" value="A4A49_07321"/>
</dbReference>
<evidence type="ECO:0008006" key="5">
    <source>
        <dbReference type="Google" id="ProtNLM"/>
    </source>
</evidence>
<feature type="compositionally biased region" description="Polar residues" evidence="2">
    <location>
        <begin position="911"/>
        <end position="920"/>
    </location>
</feature>
<feature type="compositionally biased region" description="Basic residues" evidence="2">
    <location>
        <begin position="1154"/>
        <end position="1167"/>
    </location>
</feature>
<feature type="coiled-coil region" evidence="1">
    <location>
        <begin position="490"/>
        <end position="537"/>
    </location>
</feature>
<keyword evidence="4" id="KW-1185">Reference proteome</keyword>
<evidence type="ECO:0000313" key="3">
    <source>
        <dbReference type="EMBL" id="OIS97554.1"/>
    </source>
</evidence>
<feature type="compositionally biased region" description="Basic and acidic residues" evidence="2">
    <location>
        <begin position="921"/>
        <end position="931"/>
    </location>
</feature>
<feature type="compositionally biased region" description="Polar residues" evidence="2">
    <location>
        <begin position="1215"/>
        <end position="1226"/>
    </location>
</feature>
<proteinExistence type="predicted"/>
<dbReference type="Proteomes" id="UP000187609">
    <property type="component" value="Unassembled WGS sequence"/>
</dbReference>
<sequence length="1243" mass="141641">MEPPGGLLPARKEKQNIPLEGATLPTERIEKKISYAIYVTAPSSSTLNPIYHEREKVIVKHTTHNGMTTMIFKSKDYYGIMAKIRVEVNLLKTLPDSVFIGQEYEDSQLDGYTQKLEYEGIPKYCKHCRKLGHNVIECRALEKKNAKNMEEVLDKSNEQPTKNKVAGKEDGHDNNIEKDETETMKNQKSVEIVVKDFLSLGCDSLSAITDNGEKIEDGRRRSEDPRQLDTEFNANGSTTIGRCDENDKHYAIQGIIPLDINQLSNSVTPKGGNKGNEGISMANRTSWADRMEEEAMSNKITGSTKTLDPSTKSWSNIVGSIPTEEGLDLIEEKCRKYMQEEKEKNEKQQDINAQMAVDQQKERKEAQKEDMKSSGAFFTCNNKQGGSDRVYSRIDRVLVNNEWILALLDSEVYYRNEGTFDHCPAIIRWVVDQKKQYIFRYFNMWSLAPEYKEKVKQGWKTNKNGTKIYELVGKFNSLKSKLRQLNKEKFSHIEKQIDQVQEELMHCQQRLKQKPLNQELQEEETRLIKKYKRLKEDRNQYLSQKSKVQWLKKGDLNTKYFHSMMKARRNINRVFSITDSEGVNETEIDAIAKGFIDFYTTLFGTSNRKREHVNSGLVRQGPTVTEVQNGNFRSRIHRKRGLSINTGKSNMFSANMPKQVLENICEATGYQKGNLPFRYLGIPISAKKLSIMDCEVLVDKMTARIKTWRSRNLSYAGRVQLINSVVLQRTDNSMIEPNIDAKTSRKKKKKKKAKKMSTKKSSVKFKLAIREKNTKKHYQVKLPSVQQQLVASMVQGSQQENAFNQDRAAEGGMRSKKAIYRLKLLININKVVFVAIFEPFGDMSKICGYKRFLGFKHCKANVTGKIRHLGHYLQACPVKNREFEAQKRKEEEAAAAASSQSNNQQKTTENVEASKQQQNNRQKEKANKGGEDQIDNTKVAEHQKEKQHQSNDTTPQKDEWQIQKRKNFKSTSQNKKQQQMYLPKEQANQSSAGISAQYTAPNKSSGIIQATHTVSQNANANTIVKDSVVQNRVSQSHSPHVSLSDKEVQGRMEKSQEKPIENQEGVPSGVGIPHVLQKCANAQLVDHRLDCVPPATSVPISETQHVYQSFDEVEHCEVISSEEELPNQEDDQVRRLLKGKAHASTDFNIQAPKPKNKPSQKRRKAMRKQNAGISINEPPDDTHFLSPAIQKSFRPDPNAIEESLAYRNSVIVNPSLSQPLLPNNEPTLDGNKSDLPTNDENLT</sequence>
<feature type="region of interest" description="Disordered" evidence="2">
    <location>
        <begin position="1215"/>
        <end position="1243"/>
    </location>
</feature>
<feature type="compositionally biased region" description="Basic and acidic residues" evidence="2">
    <location>
        <begin position="938"/>
        <end position="962"/>
    </location>
</feature>
<feature type="region of interest" description="Disordered" evidence="2">
    <location>
        <begin position="1142"/>
        <end position="1196"/>
    </location>
</feature>
<feature type="region of interest" description="Disordered" evidence="2">
    <location>
        <begin position="887"/>
        <end position="993"/>
    </location>
</feature>
<dbReference type="AlphaFoldDB" id="A0A1J6IF33"/>
<protein>
    <recommendedName>
        <fullName evidence="5">DUF4283 domain-containing protein</fullName>
    </recommendedName>
</protein>
<feature type="compositionally biased region" description="Polar residues" evidence="2">
    <location>
        <begin position="969"/>
        <end position="993"/>
    </location>
</feature>